<organism evidence="1 2">
    <name type="scientific">Streptomyces caniscabiei</name>
    <dbReference type="NCBI Taxonomy" id="2746961"/>
    <lineage>
        <taxon>Bacteria</taxon>
        <taxon>Bacillati</taxon>
        <taxon>Actinomycetota</taxon>
        <taxon>Actinomycetes</taxon>
        <taxon>Kitasatosporales</taxon>
        <taxon>Streptomycetaceae</taxon>
        <taxon>Streptomyces</taxon>
    </lineage>
</organism>
<dbReference type="Proteomes" id="UP001282474">
    <property type="component" value="Unassembled WGS sequence"/>
</dbReference>
<dbReference type="RefSeq" id="WP_159040939.1">
    <property type="nucleotide sequence ID" value="NZ_JABXWF010000014.1"/>
</dbReference>
<dbReference type="EMBL" id="JARAWJ010000015">
    <property type="protein sequence ID" value="MDX3039684.1"/>
    <property type="molecule type" value="Genomic_DNA"/>
</dbReference>
<accession>A0ABU4MQF8</accession>
<comment type="caution">
    <text evidence="1">The sequence shown here is derived from an EMBL/GenBank/DDBJ whole genome shotgun (WGS) entry which is preliminary data.</text>
</comment>
<gene>
    <name evidence="1" type="ORF">PV383_21255</name>
</gene>
<evidence type="ECO:0000313" key="1">
    <source>
        <dbReference type="EMBL" id="MDX3039684.1"/>
    </source>
</evidence>
<sequence>MNAQDNYDLDSGRGMNSLLLDMYMGIITPKEVAYLLKGHPREDEFWAYCPQLRFDI</sequence>
<evidence type="ECO:0008006" key="3">
    <source>
        <dbReference type="Google" id="ProtNLM"/>
    </source>
</evidence>
<reference evidence="1 2" key="1">
    <citation type="journal article" date="2023" name="Microb. Genom.">
        <title>Mesoterricola silvestris gen. nov., sp. nov., Mesoterricola sediminis sp. nov., Geothrix oryzae sp. nov., Geothrix edaphica sp. nov., Geothrix rubra sp. nov., and Geothrix limicola sp. nov., six novel members of Acidobacteriota isolated from soils.</title>
        <authorList>
            <person name="Weisberg A.J."/>
            <person name="Pearce E."/>
            <person name="Kramer C.G."/>
            <person name="Chang J.H."/>
            <person name="Clarke C.R."/>
        </authorList>
    </citation>
    <scope>NUCLEOTIDE SEQUENCE [LARGE SCALE GENOMIC DNA]</scope>
    <source>
        <strain evidence="1 2">NE20-4-1</strain>
    </source>
</reference>
<keyword evidence="2" id="KW-1185">Reference proteome</keyword>
<proteinExistence type="predicted"/>
<protein>
    <recommendedName>
        <fullName evidence="3">Transposase</fullName>
    </recommendedName>
</protein>
<name>A0ABU4MQF8_9ACTN</name>
<evidence type="ECO:0000313" key="2">
    <source>
        <dbReference type="Proteomes" id="UP001282474"/>
    </source>
</evidence>